<sequence>MKLAGNPTMNGPMKIGPTETLTRPCVVVVGTVAVRLRPATIRTTSAVIIRTTSAARMVSLALAAIVGGEGVGAGGMEMRRRGVLGRMVSRMSFRRGIARGVGAPGGGVRGHRRRRGSPGR</sequence>
<dbReference type="AlphaFoldDB" id="A0A386ZB10"/>
<feature type="compositionally biased region" description="Basic residues" evidence="1">
    <location>
        <begin position="109"/>
        <end position="120"/>
    </location>
</feature>
<name>A0A386ZB10_9NOCA</name>
<evidence type="ECO:0000313" key="2">
    <source>
        <dbReference type="EMBL" id="AYF74861.1"/>
    </source>
</evidence>
<accession>A0A386ZB10</accession>
<organism evidence="2 3">
    <name type="scientific">Nocardia yunnanensis</name>
    <dbReference type="NCBI Taxonomy" id="2382165"/>
    <lineage>
        <taxon>Bacteria</taxon>
        <taxon>Bacillati</taxon>
        <taxon>Actinomycetota</taxon>
        <taxon>Actinomycetes</taxon>
        <taxon>Mycobacteriales</taxon>
        <taxon>Nocardiaceae</taxon>
        <taxon>Nocardia</taxon>
    </lineage>
</organism>
<protein>
    <submittedName>
        <fullName evidence="2">Uncharacterized protein</fullName>
    </submittedName>
</protein>
<proteinExistence type="predicted"/>
<dbReference type="KEGG" id="nyu:D7D52_14415"/>
<evidence type="ECO:0000256" key="1">
    <source>
        <dbReference type="SAM" id="MobiDB-lite"/>
    </source>
</evidence>
<feature type="region of interest" description="Disordered" evidence="1">
    <location>
        <begin position="99"/>
        <end position="120"/>
    </location>
</feature>
<reference evidence="2 3" key="1">
    <citation type="submission" date="2018-09" db="EMBL/GenBank/DDBJ databases">
        <title>Nocardia yunnanensis sp. nov., an actinomycete isolated from a soil sample.</title>
        <authorList>
            <person name="Zhang J."/>
        </authorList>
    </citation>
    <scope>NUCLEOTIDE SEQUENCE [LARGE SCALE GENOMIC DNA]</scope>
    <source>
        <strain evidence="2 3">CFHS0054</strain>
    </source>
</reference>
<gene>
    <name evidence="2" type="ORF">D7D52_14415</name>
</gene>
<dbReference type="EMBL" id="CP032568">
    <property type="protein sequence ID" value="AYF74861.1"/>
    <property type="molecule type" value="Genomic_DNA"/>
</dbReference>
<keyword evidence="3" id="KW-1185">Reference proteome</keyword>
<dbReference type="Proteomes" id="UP000267164">
    <property type="component" value="Chromosome"/>
</dbReference>
<evidence type="ECO:0000313" key="3">
    <source>
        <dbReference type="Proteomes" id="UP000267164"/>
    </source>
</evidence>